<dbReference type="SUPFAM" id="SSF49464">
    <property type="entry name" value="Carboxypeptidase regulatory domain-like"/>
    <property type="match status" value="1"/>
</dbReference>
<name>A0A418QVE4_9BACT</name>
<dbReference type="AlphaFoldDB" id="A0A418QVE4"/>
<dbReference type="EMBL" id="QYCN01000018">
    <property type="protein sequence ID" value="RIY09081.1"/>
    <property type="molecule type" value="Genomic_DNA"/>
</dbReference>
<organism evidence="2 3">
    <name type="scientific">Hymenobacter rubripertinctus</name>
    <dbReference type="NCBI Taxonomy" id="2029981"/>
    <lineage>
        <taxon>Bacteria</taxon>
        <taxon>Pseudomonadati</taxon>
        <taxon>Bacteroidota</taxon>
        <taxon>Cytophagia</taxon>
        <taxon>Cytophagales</taxon>
        <taxon>Hymenobacteraceae</taxon>
        <taxon>Hymenobacter</taxon>
    </lineage>
</organism>
<evidence type="ECO:0000256" key="1">
    <source>
        <dbReference type="SAM" id="SignalP"/>
    </source>
</evidence>
<dbReference type="InterPro" id="IPR008969">
    <property type="entry name" value="CarboxyPept-like_regulatory"/>
</dbReference>
<evidence type="ECO:0000313" key="2">
    <source>
        <dbReference type="EMBL" id="RIY09081.1"/>
    </source>
</evidence>
<accession>A0A418QVE4</accession>
<dbReference type="Proteomes" id="UP000284250">
    <property type="component" value="Unassembled WGS sequence"/>
</dbReference>
<keyword evidence="2" id="KW-0378">Hydrolase</keyword>
<keyword evidence="2" id="KW-0645">Protease</keyword>
<protein>
    <submittedName>
        <fullName evidence="2">Carboxypeptidase regulatory-like domain-containing protein</fullName>
    </submittedName>
</protein>
<keyword evidence="3" id="KW-1185">Reference proteome</keyword>
<dbReference type="GO" id="GO:0004180">
    <property type="term" value="F:carboxypeptidase activity"/>
    <property type="evidence" value="ECO:0007669"/>
    <property type="project" value="UniProtKB-KW"/>
</dbReference>
<feature type="chain" id="PRO_5019048462" evidence="1">
    <location>
        <begin position="30"/>
        <end position="897"/>
    </location>
</feature>
<reference evidence="2 3" key="1">
    <citation type="submission" date="2018-09" db="EMBL/GenBank/DDBJ databases">
        <authorList>
            <person name="Zeman M."/>
            <person name="Pardy F."/>
        </authorList>
    </citation>
    <scope>NUCLEOTIDE SEQUENCE [LARGE SCALE GENOMIC DNA]</scope>
    <source>
        <strain evidence="2 3">CCM 8852</strain>
    </source>
</reference>
<evidence type="ECO:0000313" key="3">
    <source>
        <dbReference type="Proteomes" id="UP000284250"/>
    </source>
</evidence>
<keyword evidence="1" id="KW-0732">Signal</keyword>
<feature type="signal peptide" evidence="1">
    <location>
        <begin position="1"/>
        <end position="29"/>
    </location>
</feature>
<comment type="caution">
    <text evidence="2">The sequence shown here is derived from an EMBL/GenBank/DDBJ whole genome shotgun (WGS) entry which is preliminary data.</text>
</comment>
<dbReference type="SUPFAM" id="SSF56935">
    <property type="entry name" value="Porins"/>
    <property type="match status" value="1"/>
</dbReference>
<reference evidence="2 3" key="2">
    <citation type="submission" date="2019-01" db="EMBL/GenBank/DDBJ databases">
        <title>Hymenobacter humicola sp. nov., isolated from soils in Antarctica.</title>
        <authorList>
            <person name="Sedlacek I."/>
            <person name="Holochova P."/>
            <person name="Kralova S."/>
            <person name="Pantucek R."/>
            <person name="Stankova E."/>
            <person name="Vrbovska V."/>
            <person name="Kristofova L."/>
            <person name="Svec P."/>
            <person name="Busse H.-J."/>
        </authorList>
    </citation>
    <scope>NUCLEOTIDE SEQUENCE [LARGE SCALE GENOMIC DNA]</scope>
    <source>
        <strain evidence="2 3">CCM 8852</strain>
    </source>
</reference>
<gene>
    <name evidence="2" type="ORF">D0T11_12980</name>
</gene>
<sequence length="897" mass="99540">MITKNSSRFSPCRYLFLLLALLGSSTSYAQTILTGTVRNAAGQPLQGILMEAETRAQPPASDFVISGADGRFTLTLPPTPASDSLRLSARALGYAEQLLQLANRSQNVQLTLAVSLTPLKEVLIKAPPIRREGDTLSYRVSAFTDKKDRVIADVLRKLPGVEVEADGRILYEGRPIQKFYINGADLLENRYNLASSNLPADAVQDVQVLKRHQPVKALRGVQPTEQASLNLELKKKVTATGQARLGAGATPALWNANLSPMLFTPRQQLLDTYQTNNTGQDVAAELKPLGLGDFQQLLEPGSQKPDLTGTQPLNAPPLAPGRYLFNRAHLLSANHLLPFSKEAQLRINASYLHDRQTQTGSTRTRYTLPDGRAVTLREEKQNRLYSNQFTTDLAYVRNVQRYYLKNTLSVAGSWEAQDGLVQLAGQEQAVTQRATNPAYSLSNRLGLVRPVGGQRVVQVNSVLTLAATPQQLTVRPGPLPAVLTGGTAYAGAQQQARAETFYTANSVAFITGRQHWHYTYSAGFTQEIERLTSTLARRPAPAPVPDSLRNRLRAYQGRYYAQIAIAHKTERWQLELEAPLNYRTFRATDAGLDGHQQRRYLALEPRLSGRYELSGLWHASGGAGFSNQFGSVQQLSYGYLLRDYRTLQRNAAPLTQTRSWNFNGGLFYENPLTSWFYRATYSFSVATRNQLARSLVRPDGTLTTVAVAQLNQSQNQTVAGSVSKFLSEWKMSLALQLNASFSRQPLLLNDQLTTARNQRGTTRFKASLNAFDWGSLEYSASLTALRNQLGTGDFGTATTCQEQRLGLSWYPAERHSVLVTAEYYQSNGLGRAVRTTFLDATYRYTLPTARKVDVELKASNLLDTRLYQTTYTSGFALVQNEYQLRPRQALASVRVSF</sequence>
<keyword evidence="2" id="KW-0121">Carboxypeptidase</keyword>
<proteinExistence type="predicted"/>